<evidence type="ECO:0000256" key="6">
    <source>
        <dbReference type="SAM" id="SignalP"/>
    </source>
</evidence>
<dbReference type="AlphaFoldDB" id="A0A9Q8ZTM5"/>
<reference evidence="10" key="1">
    <citation type="submission" date="2022-05" db="EMBL/GenBank/DDBJ databases">
        <authorList>
            <person name="Oliphant S.A."/>
            <person name="Watson-Haigh N.S."/>
            <person name="Sumby K.M."/>
            <person name="Gardner J.M."/>
            <person name="Jiranek V."/>
        </authorList>
    </citation>
    <scope>NUCLEOTIDE SEQUENCE</scope>
    <source>
        <strain evidence="10">KI4_B1</strain>
    </source>
</reference>
<keyword evidence="4 6" id="KW-0732">Signal</keyword>
<dbReference type="InterPro" id="IPR008966">
    <property type="entry name" value="Adhesion_dom_sf"/>
</dbReference>
<dbReference type="Pfam" id="PF05737">
    <property type="entry name" value="Collagen_bind"/>
    <property type="match status" value="1"/>
</dbReference>
<keyword evidence="3" id="KW-0964">Secreted</keyword>
<dbReference type="InterPro" id="IPR041171">
    <property type="entry name" value="SDR_Ig"/>
</dbReference>
<dbReference type="CDD" id="cd00222">
    <property type="entry name" value="CollagenBindB"/>
    <property type="match status" value="1"/>
</dbReference>
<dbReference type="Gene3D" id="2.60.40.740">
    <property type="match status" value="1"/>
</dbReference>
<keyword evidence="5" id="KW-0572">Peptidoglycan-anchor</keyword>
<feature type="domain" description="SDR-like Ig" evidence="9">
    <location>
        <begin position="48"/>
        <end position="133"/>
    </location>
</feature>
<dbReference type="SUPFAM" id="SSF49478">
    <property type="entry name" value="Cna protein B-type domain"/>
    <property type="match status" value="1"/>
</dbReference>
<feature type="domain" description="CNA-B" evidence="8">
    <location>
        <begin position="331"/>
        <end position="419"/>
    </location>
</feature>
<evidence type="ECO:0000259" key="7">
    <source>
        <dbReference type="Pfam" id="PF05737"/>
    </source>
</evidence>
<feature type="domain" description="Collagen binding" evidence="7">
    <location>
        <begin position="172"/>
        <end position="296"/>
    </location>
</feature>
<keyword evidence="11" id="KW-1185">Reference proteome</keyword>
<evidence type="ECO:0000313" key="10">
    <source>
        <dbReference type="EMBL" id="USS89118.1"/>
    </source>
</evidence>
<dbReference type="InterPro" id="IPR008456">
    <property type="entry name" value="Collagen-bd_dom"/>
</dbReference>
<dbReference type="Proteomes" id="UP001055911">
    <property type="component" value="Chromosome"/>
</dbReference>
<dbReference type="GO" id="GO:0005518">
    <property type="term" value="F:collagen binding"/>
    <property type="evidence" value="ECO:0007669"/>
    <property type="project" value="InterPro"/>
</dbReference>
<evidence type="ECO:0000256" key="2">
    <source>
        <dbReference type="ARBA" id="ARBA00022512"/>
    </source>
</evidence>
<feature type="signal peptide" evidence="6">
    <location>
        <begin position="1"/>
        <end position="27"/>
    </location>
</feature>
<evidence type="ECO:0000313" key="11">
    <source>
        <dbReference type="Proteomes" id="UP001055911"/>
    </source>
</evidence>
<evidence type="ECO:0000256" key="5">
    <source>
        <dbReference type="ARBA" id="ARBA00023088"/>
    </source>
</evidence>
<name>A0A9Q8ZTM5_9LACO</name>
<evidence type="ECO:0000259" key="9">
    <source>
        <dbReference type="Pfam" id="PF17961"/>
    </source>
</evidence>
<dbReference type="Gene3D" id="2.60.40.1280">
    <property type="match status" value="1"/>
</dbReference>
<dbReference type="Pfam" id="PF17961">
    <property type="entry name" value="Big_8"/>
    <property type="match status" value="1"/>
</dbReference>
<dbReference type="InterPro" id="IPR011252">
    <property type="entry name" value="Fibrogen-bd_dom1"/>
</dbReference>
<dbReference type="EMBL" id="CP097119">
    <property type="protein sequence ID" value="USS89118.1"/>
    <property type="molecule type" value="Genomic_DNA"/>
</dbReference>
<dbReference type="RefSeq" id="WP_252766635.1">
    <property type="nucleotide sequence ID" value="NZ_CP097119.1"/>
</dbReference>
<evidence type="ECO:0000256" key="4">
    <source>
        <dbReference type="ARBA" id="ARBA00022729"/>
    </source>
</evidence>
<proteinExistence type="predicted"/>
<evidence type="ECO:0000256" key="1">
    <source>
        <dbReference type="ARBA" id="ARBA00004168"/>
    </source>
</evidence>
<protein>
    <submittedName>
        <fullName evidence="10">Cna B-type domain-containing protein</fullName>
    </submittedName>
</protein>
<dbReference type="InterPro" id="IPR008454">
    <property type="entry name" value="Collagen-bd_Cna-like_B-typ_dom"/>
</dbReference>
<dbReference type="SUPFAM" id="SSF49401">
    <property type="entry name" value="Bacterial adhesins"/>
    <property type="match status" value="2"/>
</dbReference>
<feature type="chain" id="PRO_5040423360" evidence="6">
    <location>
        <begin position="28"/>
        <end position="427"/>
    </location>
</feature>
<evidence type="ECO:0000256" key="3">
    <source>
        <dbReference type="ARBA" id="ARBA00022525"/>
    </source>
</evidence>
<dbReference type="GO" id="GO:0007155">
    <property type="term" value="P:cell adhesion"/>
    <property type="evidence" value="ECO:0007669"/>
    <property type="project" value="InterPro"/>
</dbReference>
<comment type="subcellular location">
    <subcellularLocation>
        <location evidence="1">Secreted</location>
        <location evidence="1">Cell wall</location>
        <topology evidence="1">Peptidoglycan-anchor</topology>
    </subcellularLocation>
</comment>
<keyword evidence="2" id="KW-0134">Cell wall</keyword>
<organism evidence="10 11">
    <name type="scientific">Fructilactobacillus cliffordii</name>
    <dbReference type="NCBI Taxonomy" id="2940299"/>
    <lineage>
        <taxon>Bacteria</taxon>
        <taxon>Bacillati</taxon>
        <taxon>Bacillota</taxon>
        <taxon>Bacilli</taxon>
        <taxon>Lactobacillales</taxon>
        <taxon>Lactobacillaceae</taxon>
        <taxon>Fructilactobacillus</taxon>
    </lineage>
</organism>
<evidence type="ECO:0000259" key="8">
    <source>
        <dbReference type="Pfam" id="PF05738"/>
    </source>
</evidence>
<sequence length="427" mass="47470">MFNIKSFLVFIATLVAFISSYGLVAGAATNNDVSSNITSLTANPDNLNDGDITTVHFEFDDHSQPIKPGDTLSVNWQGDKNVYGNGYEKEMDYKIDGISVGTLKIFESKATITFNDNISNVNNVKGYAEFPIKGRNVTPTNDANTGYFNLYGGSKNVKITVNKAATTPSKENFYYKVGEILTDDANRVRWSLNINNNKENVNNSIVIGDQTQSGQQLDPSTFNIYIDGKINQRFIGKNAVNNFKAAYPGVTFDISGNDFKLIIPESLASGNHINIDYRANIEDYNQTTFLNNSQISYQVENETPVVEKEYDASAKNININGGIDGSGITQVSVNKVWNDNNNEYGARPQNVTVQLYANGKPTLQPITLDGANAWKYVWNNLVKQINGEPVQYSVKEINVPENYEQLISQNESQKFIITKKFQWLAAK</sequence>
<dbReference type="Gene3D" id="2.60.40.1140">
    <property type="entry name" value="Collagen-binding surface protein Cna, B-type domain"/>
    <property type="match status" value="1"/>
</dbReference>
<dbReference type="Pfam" id="PF05738">
    <property type="entry name" value="Cna_B"/>
    <property type="match status" value="1"/>
</dbReference>
<accession>A0A9Q8ZTM5</accession>
<gene>
    <name evidence="10" type="ORF">M3M40_06485</name>
</gene>